<dbReference type="OrthoDB" id="2443624at2"/>
<feature type="domain" description="Thiamine pyrophosphate enzyme TPP-binding" evidence="5">
    <location>
        <begin position="388"/>
        <end position="534"/>
    </location>
</feature>
<evidence type="ECO:0000313" key="8">
    <source>
        <dbReference type="Proteomes" id="UP000199137"/>
    </source>
</evidence>
<dbReference type="CDD" id="cd02002">
    <property type="entry name" value="TPP_BFDC"/>
    <property type="match status" value="1"/>
</dbReference>
<dbReference type="GO" id="GO:0000287">
    <property type="term" value="F:magnesium ion binding"/>
    <property type="evidence" value="ECO:0007669"/>
    <property type="project" value="InterPro"/>
</dbReference>
<evidence type="ECO:0000256" key="1">
    <source>
        <dbReference type="ARBA" id="ARBA00007812"/>
    </source>
</evidence>
<gene>
    <name evidence="7" type="ORF">SAMN05421854_108191</name>
</gene>
<dbReference type="CDD" id="cd07035">
    <property type="entry name" value="TPP_PYR_POX_like"/>
    <property type="match status" value="1"/>
</dbReference>
<accession>A0A1I5V374</accession>
<evidence type="ECO:0000256" key="3">
    <source>
        <dbReference type="RuleBase" id="RU362132"/>
    </source>
</evidence>
<dbReference type="InterPro" id="IPR012001">
    <property type="entry name" value="Thiamin_PyroP_enz_TPP-bd_dom"/>
</dbReference>
<evidence type="ECO:0000256" key="2">
    <source>
        <dbReference type="ARBA" id="ARBA00023052"/>
    </source>
</evidence>
<dbReference type="InterPro" id="IPR012000">
    <property type="entry name" value="Thiamin_PyroP_enz_cen_dom"/>
</dbReference>
<dbReference type="RefSeq" id="WP_093575192.1">
    <property type="nucleotide sequence ID" value="NZ_FOWC01000008.1"/>
</dbReference>
<dbReference type="STRING" id="112413.SAMN05421854_108191"/>
<organism evidence="7 8">
    <name type="scientific">Amycolatopsis rubida</name>
    <dbReference type="NCBI Taxonomy" id="112413"/>
    <lineage>
        <taxon>Bacteria</taxon>
        <taxon>Bacillati</taxon>
        <taxon>Actinomycetota</taxon>
        <taxon>Actinomycetes</taxon>
        <taxon>Pseudonocardiales</taxon>
        <taxon>Pseudonocardiaceae</taxon>
        <taxon>Amycolatopsis</taxon>
    </lineage>
</organism>
<evidence type="ECO:0000259" key="6">
    <source>
        <dbReference type="Pfam" id="PF02776"/>
    </source>
</evidence>
<dbReference type="Proteomes" id="UP000199137">
    <property type="component" value="Unassembled WGS sequence"/>
</dbReference>
<dbReference type="Gene3D" id="3.40.50.970">
    <property type="match status" value="2"/>
</dbReference>
<dbReference type="PANTHER" id="PTHR18968:SF133">
    <property type="entry name" value="BENZOYLFORMATE DECARBOXYLASE"/>
    <property type="match status" value="1"/>
</dbReference>
<keyword evidence="2 3" id="KW-0786">Thiamine pyrophosphate</keyword>
<evidence type="ECO:0000259" key="4">
    <source>
        <dbReference type="Pfam" id="PF00205"/>
    </source>
</evidence>
<name>A0A1I5V374_9PSEU</name>
<evidence type="ECO:0000259" key="5">
    <source>
        <dbReference type="Pfam" id="PF02775"/>
    </source>
</evidence>
<feature type="domain" description="Thiamine pyrophosphate enzyme central" evidence="4">
    <location>
        <begin position="194"/>
        <end position="324"/>
    </location>
</feature>
<dbReference type="Pfam" id="PF02776">
    <property type="entry name" value="TPP_enzyme_N"/>
    <property type="match status" value="1"/>
</dbReference>
<dbReference type="InterPro" id="IPR045229">
    <property type="entry name" value="TPP_enz"/>
</dbReference>
<dbReference type="Gene3D" id="3.40.50.1220">
    <property type="entry name" value="TPP-binding domain"/>
    <property type="match status" value="1"/>
</dbReference>
<proteinExistence type="inferred from homology"/>
<dbReference type="AlphaFoldDB" id="A0A1I5V374"/>
<evidence type="ECO:0000313" key="7">
    <source>
        <dbReference type="EMBL" id="SFQ01767.1"/>
    </source>
</evidence>
<reference evidence="7 8" key="1">
    <citation type="submission" date="2016-10" db="EMBL/GenBank/DDBJ databases">
        <authorList>
            <person name="de Groot N.N."/>
        </authorList>
    </citation>
    <scope>NUCLEOTIDE SEQUENCE [LARGE SCALE GENOMIC DNA]</scope>
    <source>
        <strain evidence="7 8">DSM 44637</strain>
    </source>
</reference>
<dbReference type="InterPro" id="IPR029061">
    <property type="entry name" value="THDP-binding"/>
</dbReference>
<dbReference type="Pfam" id="PF02775">
    <property type="entry name" value="TPP_enzyme_C"/>
    <property type="match status" value="1"/>
</dbReference>
<dbReference type="SUPFAM" id="SSF52467">
    <property type="entry name" value="DHS-like NAD/FAD-binding domain"/>
    <property type="match status" value="1"/>
</dbReference>
<comment type="similarity">
    <text evidence="1 3">Belongs to the TPP enzyme family.</text>
</comment>
<dbReference type="GO" id="GO:0030976">
    <property type="term" value="F:thiamine pyrophosphate binding"/>
    <property type="evidence" value="ECO:0007669"/>
    <property type="project" value="InterPro"/>
</dbReference>
<dbReference type="GO" id="GO:0050660">
    <property type="term" value="F:flavin adenine dinucleotide binding"/>
    <property type="evidence" value="ECO:0007669"/>
    <property type="project" value="TreeGrafter"/>
</dbReference>
<dbReference type="PANTHER" id="PTHR18968">
    <property type="entry name" value="THIAMINE PYROPHOSPHATE ENZYMES"/>
    <property type="match status" value="1"/>
</dbReference>
<dbReference type="InterPro" id="IPR029035">
    <property type="entry name" value="DHS-like_NAD/FAD-binding_dom"/>
</dbReference>
<dbReference type="GO" id="GO:0003984">
    <property type="term" value="F:acetolactate synthase activity"/>
    <property type="evidence" value="ECO:0007669"/>
    <property type="project" value="TreeGrafter"/>
</dbReference>
<dbReference type="InterPro" id="IPR011766">
    <property type="entry name" value="TPP_enzyme_TPP-bd"/>
</dbReference>
<dbReference type="Pfam" id="PF00205">
    <property type="entry name" value="TPP_enzyme_M"/>
    <property type="match status" value="1"/>
</dbReference>
<sequence length="538" mass="56288">MSPAPTVRDAAFDVLRRFGATTVFANPGSTEIALLTDLPDDLEFVLALHEGSVVGMATGWALANDRPAVAILHTTAGLGNAVGALATARVNRAPLVVLVGQQDRRHLALEPFLTGHRLDDLARPTPVWIAEPPRPQDVPGALARAWHEAREHRGPALVIVPMDDWSEPAATDEPLPAPAALLRANAAEPAVLVELAKFLGTASNPVLVVGAGADDAESWRGLTALAETLACPVWQEAFGARAGFPQDHPQFAGHLPPGREELRKALSGHDAVLSVGAPVFRQYPREPGQLTEPGTRVAVVTDDPDEAHRSPADLAVLAKPSAVCGPLAELIPALEPGGGKIGRTVELPAAPEEGAPLGPEHVFGLLARQLPKDTVLVEESPSSRPLLHALVPAREPLGFLSAAMGGLGFGIPAAIGLRMGGLKRPVVAVIGDGSSLYSIQSLWSAAHYSVGVLVIVLSNGGYAIMDKLAVRHGERTAMGGKAPWPGFDEVSVSGLAKSLGCPARRAETYEELESVLNEVLPTLAARTEPLVLEVAVRA</sequence>
<dbReference type="SUPFAM" id="SSF52518">
    <property type="entry name" value="Thiamin diphosphate-binding fold (THDP-binding)"/>
    <property type="match status" value="2"/>
</dbReference>
<feature type="domain" description="Thiamine pyrophosphate enzyme N-terminal TPP-binding" evidence="6">
    <location>
        <begin position="6"/>
        <end position="108"/>
    </location>
</feature>
<protein>
    <submittedName>
        <fullName evidence="7">Benzoylformate decarboxylase</fullName>
    </submittedName>
</protein>
<dbReference type="EMBL" id="FOWC01000008">
    <property type="protein sequence ID" value="SFQ01767.1"/>
    <property type="molecule type" value="Genomic_DNA"/>
</dbReference>